<dbReference type="RefSeq" id="WP_093274588.1">
    <property type="nucleotide sequence ID" value="NZ_FNOK01000049.1"/>
</dbReference>
<evidence type="ECO:0000259" key="1">
    <source>
        <dbReference type="Pfam" id="PF04149"/>
    </source>
</evidence>
<dbReference type="EMBL" id="FNOK01000049">
    <property type="protein sequence ID" value="SDZ15485.1"/>
    <property type="molecule type" value="Genomic_DNA"/>
</dbReference>
<gene>
    <name evidence="2" type="ORF">SAMN05216215_104912</name>
</gene>
<reference evidence="3" key="1">
    <citation type="submission" date="2016-10" db="EMBL/GenBank/DDBJ databases">
        <authorList>
            <person name="Varghese N."/>
            <person name="Submissions S."/>
        </authorList>
    </citation>
    <scope>NUCLEOTIDE SEQUENCE [LARGE SCALE GENOMIC DNA]</scope>
    <source>
        <strain evidence="3">CGMCC 4.3530</strain>
    </source>
</reference>
<dbReference type="Pfam" id="PF04149">
    <property type="entry name" value="DUF397"/>
    <property type="match status" value="1"/>
</dbReference>
<organism evidence="2 3">
    <name type="scientific">Saccharopolyspora shandongensis</name>
    <dbReference type="NCBI Taxonomy" id="418495"/>
    <lineage>
        <taxon>Bacteria</taxon>
        <taxon>Bacillati</taxon>
        <taxon>Actinomycetota</taxon>
        <taxon>Actinomycetes</taxon>
        <taxon>Pseudonocardiales</taxon>
        <taxon>Pseudonocardiaceae</taxon>
        <taxon>Saccharopolyspora</taxon>
    </lineage>
</organism>
<name>A0A1H3QR56_9PSEU</name>
<evidence type="ECO:0000313" key="3">
    <source>
        <dbReference type="Proteomes" id="UP000199529"/>
    </source>
</evidence>
<dbReference type="Proteomes" id="UP000199529">
    <property type="component" value="Unassembled WGS sequence"/>
</dbReference>
<accession>A0A1H3QR56</accession>
<dbReference type="OrthoDB" id="3697275at2"/>
<proteinExistence type="predicted"/>
<dbReference type="AlphaFoldDB" id="A0A1H3QR56"/>
<protein>
    <recommendedName>
        <fullName evidence="1">DUF397 domain-containing protein</fullName>
    </recommendedName>
</protein>
<evidence type="ECO:0000313" key="2">
    <source>
        <dbReference type="EMBL" id="SDZ15485.1"/>
    </source>
</evidence>
<feature type="domain" description="DUF397" evidence="1">
    <location>
        <begin position="6"/>
        <end position="57"/>
    </location>
</feature>
<dbReference type="STRING" id="418495.SAMN05216215_104912"/>
<sequence length="63" mass="7008">MSRVENWRKSSYSGNQTNCIEVGELSSGAAVRDSKDRDGGYFVTDRSQWSAFVAAVKGGRFER</sequence>
<keyword evidence="3" id="KW-1185">Reference proteome</keyword>
<dbReference type="InterPro" id="IPR007278">
    <property type="entry name" value="DUF397"/>
</dbReference>